<name>A0ABT1LGY7_9HYPH</name>
<feature type="coiled-coil region" evidence="1">
    <location>
        <begin position="166"/>
        <end position="196"/>
    </location>
</feature>
<gene>
    <name evidence="3" type="ORF">NK718_19750</name>
</gene>
<proteinExistence type="predicted"/>
<evidence type="ECO:0008006" key="5">
    <source>
        <dbReference type="Google" id="ProtNLM"/>
    </source>
</evidence>
<keyword evidence="2" id="KW-0812">Transmembrane</keyword>
<keyword evidence="4" id="KW-1185">Reference proteome</keyword>
<accession>A0ABT1LGY7</accession>
<keyword evidence="1" id="KW-0175">Coiled coil</keyword>
<sequence length="434" mass="47919">MHPTLVEVQHQLEKVIGQLNAYIPNDEPLCITKNDWSVPGLTRAELVEEAQSLIDTITEKGGDHGGDWEPRVSDYIRRLRHLQGSTIPQLQNNPNLAVPAYMLTLGGLRKAIETALDNRGHADAVAQLRKARVRLRGMEARLNELEPRTESLATMVERIEQAFHAADQLPADLESLEEARQKLSELLRQATQDHDQIADLRYESEGIEAALSDTEVEAKAVLQKCETAYSAATSKGLAAAFAERSSTLAKSMWFWVSGLAGALVAGSIYGSSRITTMVELFKDPNPPISVVIPNLMLSVLSVGAPIWFAWLSTKQIGQRFKLSEDYAFKASVARAYEGFRREAARIDKELETKLLASALTRLDELPLRLVETETHGSPWHELFQSDLVRQALKTGPAFAAEVRSVAEKFVARNSLARNRQTAATGAGEEKTTEG</sequence>
<dbReference type="EMBL" id="JANCLU010000026">
    <property type="protein sequence ID" value="MCP8940767.1"/>
    <property type="molecule type" value="Genomic_DNA"/>
</dbReference>
<reference evidence="3 4" key="1">
    <citation type="submission" date="2022-07" db="EMBL/GenBank/DDBJ databases">
        <authorList>
            <person name="Li W.-J."/>
            <person name="Deng Q.-Q."/>
        </authorList>
    </citation>
    <scope>NUCLEOTIDE SEQUENCE [LARGE SCALE GENOMIC DNA]</scope>
    <source>
        <strain evidence="3 4">SYSU M60028</strain>
    </source>
</reference>
<feature type="transmembrane region" description="Helical" evidence="2">
    <location>
        <begin position="290"/>
        <end position="311"/>
    </location>
</feature>
<evidence type="ECO:0000256" key="2">
    <source>
        <dbReference type="SAM" id="Phobius"/>
    </source>
</evidence>
<evidence type="ECO:0000313" key="4">
    <source>
        <dbReference type="Proteomes" id="UP001205890"/>
    </source>
</evidence>
<comment type="caution">
    <text evidence="3">The sequence shown here is derived from an EMBL/GenBank/DDBJ whole genome shotgun (WGS) entry which is preliminary data.</text>
</comment>
<keyword evidence="2" id="KW-0472">Membrane</keyword>
<organism evidence="3 4">
    <name type="scientific">Alsobacter ponti</name>
    <dbReference type="NCBI Taxonomy" id="2962936"/>
    <lineage>
        <taxon>Bacteria</taxon>
        <taxon>Pseudomonadati</taxon>
        <taxon>Pseudomonadota</taxon>
        <taxon>Alphaproteobacteria</taxon>
        <taxon>Hyphomicrobiales</taxon>
        <taxon>Alsobacteraceae</taxon>
        <taxon>Alsobacter</taxon>
    </lineage>
</organism>
<evidence type="ECO:0000256" key="1">
    <source>
        <dbReference type="SAM" id="Coils"/>
    </source>
</evidence>
<dbReference type="RefSeq" id="WP_254745900.1">
    <property type="nucleotide sequence ID" value="NZ_JANCLU010000026.1"/>
</dbReference>
<keyword evidence="2" id="KW-1133">Transmembrane helix</keyword>
<dbReference type="Proteomes" id="UP001205890">
    <property type="component" value="Unassembled WGS sequence"/>
</dbReference>
<feature type="transmembrane region" description="Helical" evidence="2">
    <location>
        <begin position="252"/>
        <end position="270"/>
    </location>
</feature>
<protein>
    <recommendedName>
        <fullName evidence="5">Chromosome partition protein Smc</fullName>
    </recommendedName>
</protein>
<evidence type="ECO:0000313" key="3">
    <source>
        <dbReference type="EMBL" id="MCP8940767.1"/>
    </source>
</evidence>